<accession>A0ABQ5MEL7</accession>
<reference evidence="1" key="1">
    <citation type="submission" date="2022-07" db="EMBL/GenBank/DDBJ databases">
        <title>Taxonomy of Novel Oxalotrophic and Methylotrophic Bacteria.</title>
        <authorList>
            <person name="Sahin N."/>
            <person name="Tani A."/>
        </authorList>
    </citation>
    <scope>NUCLEOTIDE SEQUENCE</scope>
    <source>
        <strain evidence="1">Y10</strain>
    </source>
</reference>
<dbReference type="EMBL" id="BRVO01000001">
    <property type="protein sequence ID" value="GLB47796.1"/>
    <property type="molecule type" value="Genomic_DNA"/>
</dbReference>
<evidence type="ECO:0008006" key="3">
    <source>
        <dbReference type="Google" id="ProtNLM"/>
    </source>
</evidence>
<comment type="caution">
    <text evidence="1">The sequence shown here is derived from an EMBL/GenBank/DDBJ whole genome shotgun (WGS) entry which is preliminary data.</text>
</comment>
<dbReference type="PROSITE" id="PS51257">
    <property type="entry name" value="PROKAR_LIPOPROTEIN"/>
    <property type="match status" value="1"/>
</dbReference>
<gene>
    <name evidence="1" type="ORF">Y10_01640</name>
</gene>
<evidence type="ECO:0000313" key="2">
    <source>
        <dbReference type="Proteomes" id="UP001143543"/>
    </source>
</evidence>
<sequence>MKKLIIFFTILTAISCSKTTGEEVQTITIKDKYSLTIPKFLKESFMLNQDASLSYENQFKELYVIVLDEDKQELKDLLEQNNALELYPEDLEAYHELCSVTFKDALAEYKEIAISTTEVNNLPAIIQSFSATEEGNEIYYYLGTYESKNTYYQVLTWTLLSSKEKHKAQMEAMLMSLKDLQKI</sequence>
<protein>
    <recommendedName>
        <fullName evidence="3">Lipoprotein</fullName>
    </recommendedName>
</protein>
<dbReference type="Proteomes" id="UP001143543">
    <property type="component" value="Unassembled WGS sequence"/>
</dbReference>
<dbReference type="RefSeq" id="WP_281763462.1">
    <property type="nucleotide sequence ID" value="NZ_BRVO01000001.1"/>
</dbReference>
<name>A0ABQ5MEL7_9FLAO</name>
<proteinExistence type="predicted"/>
<organism evidence="1 2">
    <name type="scientific">Neptunitalea lumnitzerae</name>
    <dbReference type="NCBI Taxonomy" id="2965509"/>
    <lineage>
        <taxon>Bacteria</taxon>
        <taxon>Pseudomonadati</taxon>
        <taxon>Bacteroidota</taxon>
        <taxon>Flavobacteriia</taxon>
        <taxon>Flavobacteriales</taxon>
        <taxon>Flavobacteriaceae</taxon>
        <taxon>Neptunitalea</taxon>
    </lineage>
</organism>
<evidence type="ECO:0000313" key="1">
    <source>
        <dbReference type="EMBL" id="GLB47796.1"/>
    </source>
</evidence>
<dbReference type="Gene3D" id="3.40.1000.10">
    <property type="entry name" value="Mog1/PsbP, alpha/beta/alpha sandwich"/>
    <property type="match status" value="1"/>
</dbReference>
<keyword evidence="2" id="KW-1185">Reference proteome</keyword>